<accession>A0A1L7XYQ8</accession>
<evidence type="ECO:0000259" key="2">
    <source>
        <dbReference type="Pfam" id="PF09995"/>
    </source>
</evidence>
<proteinExistence type="predicted"/>
<dbReference type="Proteomes" id="UP000184330">
    <property type="component" value="Unassembled WGS sequence"/>
</dbReference>
<dbReference type="PANTHER" id="PTHR37539:SF1">
    <property type="entry name" value="ER-BOUND OXYGENASE MPAB_MPAB'_RUBBER OXYGENASE CATALYTIC DOMAIN-CONTAINING PROTEIN"/>
    <property type="match status" value="1"/>
</dbReference>
<evidence type="ECO:0000313" key="4">
    <source>
        <dbReference type="Proteomes" id="UP000184330"/>
    </source>
</evidence>
<feature type="transmembrane region" description="Helical" evidence="1">
    <location>
        <begin position="421"/>
        <end position="447"/>
    </location>
</feature>
<organism evidence="3 4">
    <name type="scientific">Phialocephala subalpina</name>
    <dbReference type="NCBI Taxonomy" id="576137"/>
    <lineage>
        <taxon>Eukaryota</taxon>
        <taxon>Fungi</taxon>
        <taxon>Dikarya</taxon>
        <taxon>Ascomycota</taxon>
        <taxon>Pezizomycotina</taxon>
        <taxon>Leotiomycetes</taxon>
        <taxon>Helotiales</taxon>
        <taxon>Mollisiaceae</taxon>
        <taxon>Phialocephala</taxon>
        <taxon>Phialocephala fortinii species complex</taxon>
    </lineage>
</organism>
<keyword evidence="1" id="KW-1133">Transmembrane helix</keyword>
<dbReference type="OrthoDB" id="6361347at2759"/>
<dbReference type="Pfam" id="PF09995">
    <property type="entry name" value="MPAB_Lcp_cat"/>
    <property type="match status" value="1"/>
</dbReference>
<gene>
    <name evidence="3" type="ORF">PAC_20058</name>
</gene>
<keyword evidence="1" id="KW-0812">Transmembrane</keyword>
<name>A0A1L7XYQ8_9HELO</name>
<feature type="transmembrane region" description="Helical" evidence="1">
    <location>
        <begin position="341"/>
        <end position="360"/>
    </location>
</feature>
<dbReference type="GO" id="GO:0016491">
    <property type="term" value="F:oxidoreductase activity"/>
    <property type="evidence" value="ECO:0007669"/>
    <property type="project" value="InterPro"/>
</dbReference>
<protein>
    <recommendedName>
        <fullName evidence="2">ER-bound oxygenase mpaB/mpaB'/Rubber oxygenase catalytic domain-containing protein</fullName>
    </recommendedName>
</protein>
<dbReference type="EMBL" id="FJOG01000099">
    <property type="protein sequence ID" value="CZR70157.1"/>
    <property type="molecule type" value="Genomic_DNA"/>
</dbReference>
<sequence>MTPPRDTTLVGSNNTHPSDLGCWERWEYPFRWTHDHMSKEELDRMRGSHDELGSSAYEKLKGIIDVTGSSGKTANASNYHTLDLYAVLRDHHDEDPTLQALWYELHAIPEWVDWRQIEHGQTFFARYAIFGVHEVFSRTHGFTMKNFLPRFIETFAWLTRVTNSLKSIQPGGDGHTDSVRVRLIHASVRQRIMNLAATRPTYFNIQEHGPPINDYSSMHTISLFCASPMWDALPRIGIKPSKQEQEDYVALFRYVAYLIGVPNERFETSQKAKATMESFLLAEAEPNAILKNLVDEFVQWVEVQPPVFLSRGFLIAGFYRLNGARYCKTLGYARPSIYHRISFRGFCLLAYLLSVAQWILPPVDRFMVQFFRTKLISFLAQRAGLIGSYNASSMKFERETSTSTPPKATKGLKGSLELGFFAVYVIFVLTNCLLAVGVPVAILFFLLKYGYPSTWISL</sequence>
<dbReference type="PANTHER" id="PTHR37539">
    <property type="entry name" value="SECRETED PROTEIN-RELATED"/>
    <property type="match status" value="1"/>
</dbReference>
<dbReference type="InterPro" id="IPR037473">
    <property type="entry name" value="Lcp-like"/>
</dbReference>
<feature type="domain" description="ER-bound oxygenase mpaB/mpaB'/Rubber oxygenase catalytic" evidence="2">
    <location>
        <begin position="141"/>
        <end position="349"/>
    </location>
</feature>
<dbReference type="InterPro" id="IPR018713">
    <property type="entry name" value="MPAB/Lcp_cat_dom"/>
</dbReference>
<dbReference type="AlphaFoldDB" id="A0A1L7XYQ8"/>
<keyword evidence="1" id="KW-0472">Membrane</keyword>
<keyword evidence="4" id="KW-1185">Reference proteome</keyword>
<reference evidence="3 4" key="1">
    <citation type="submission" date="2016-03" db="EMBL/GenBank/DDBJ databases">
        <authorList>
            <person name="Ploux O."/>
        </authorList>
    </citation>
    <scope>NUCLEOTIDE SEQUENCE [LARGE SCALE GENOMIC DNA]</scope>
    <source>
        <strain evidence="3 4">UAMH 11012</strain>
    </source>
</reference>
<evidence type="ECO:0000256" key="1">
    <source>
        <dbReference type="SAM" id="Phobius"/>
    </source>
</evidence>
<evidence type="ECO:0000313" key="3">
    <source>
        <dbReference type="EMBL" id="CZR70157.1"/>
    </source>
</evidence>
<dbReference type="STRING" id="576137.A0A1L7XYQ8"/>